<feature type="region of interest" description="Disordered" evidence="1">
    <location>
        <begin position="149"/>
        <end position="168"/>
    </location>
</feature>
<protein>
    <submittedName>
        <fullName evidence="2">Uncharacterized protein</fullName>
    </submittedName>
</protein>
<evidence type="ECO:0000313" key="2">
    <source>
        <dbReference type="EMBL" id="MEQ2254428.1"/>
    </source>
</evidence>
<evidence type="ECO:0000256" key="1">
    <source>
        <dbReference type="SAM" id="MobiDB-lite"/>
    </source>
</evidence>
<gene>
    <name evidence="2" type="ORF">ILYODFUR_003662</name>
</gene>
<dbReference type="Proteomes" id="UP001482620">
    <property type="component" value="Unassembled WGS sequence"/>
</dbReference>
<dbReference type="EMBL" id="JAHRIQ010104460">
    <property type="protein sequence ID" value="MEQ2254428.1"/>
    <property type="molecule type" value="Genomic_DNA"/>
</dbReference>
<feature type="compositionally biased region" description="Basic residues" evidence="1">
    <location>
        <begin position="159"/>
        <end position="168"/>
    </location>
</feature>
<name>A0ABV0VDN3_9TELE</name>
<accession>A0ABV0VDN3</accession>
<proteinExistence type="predicted"/>
<keyword evidence="3" id="KW-1185">Reference proteome</keyword>
<organism evidence="2 3">
    <name type="scientific">Ilyodon furcidens</name>
    <name type="common">goldbreast splitfin</name>
    <dbReference type="NCBI Taxonomy" id="33524"/>
    <lineage>
        <taxon>Eukaryota</taxon>
        <taxon>Metazoa</taxon>
        <taxon>Chordata</taxon>
        <taxon>Craniata</taxon>
        <taxon>Vertebrata</taxon>
        <taxon>Euteleostomi</taxon>
        <taxon>Actinopterygii</taxon>
        <taxon>Neopterygii</taxon>
        <taxon>Teleostei</taxon>
        <taxon>Neoteleostei</taxon>
        <taxon>Acanthomorphata</taxon>
        <taxon>Ovalentaria</taxon>
        <taxon>Atherinomorphae</taxon>
        <taxon>Cyprinodontiformes</taxon>
        <taxon>Goodeidae</taxon>
        <taxon>Ilyodon</taxon>
    </lineage>
</organism>
<sequence>MRRGGGSIMLWLQLADLTEKLIFDLKNNHPKVSTQPEVSLQTEGSMLTKTSMQPGVTMQTQGQQTGLHKNTGVTAVNNEHRRQHNNRGTQTIQTQAMQTQTIQSQAMQTQTIQTQAMQTQAIQTQAMQTQASIQTQISVQTHTAQTLATTERQDFAQGNKHRDRLPHK</sequence>
<reference evidence="2 3" key="1">
    <citation type="submission" date="2021-06" db="EMBL/GenBank/DDBJ databases">
        <authorList>
            <person name="Palmer J.M."/>
        </authorList>
    </citation>
    <scope>NUCLEOTIDE SEQUENCE [LARGE SCALE GENOMIC DNA]</scope>
    <source>
        <strain evidence="3">if_2019</strain>
        <tissue evidence="2">Muscle</tissue>
    </source>
</reference>
<comment type="caution">
    <text evidence="2">The sequence shown here is derived from an EMBL/GenBank/DDBJ whole genome shotgun (WGS) entry which is preliminary data.</text>
</comment>
<evidence type="ECO:0000313" key="3">
    <source>
        <dbReference type="Proteomes" id="UP001482620"/>
    </source>
</evidence>